<dbReference type="OrthoDB" id="3650757at2759"/>
<dbReference type="EMBL" id="LAFY01000382">
    <property type="protein sequence ID" value="KJX98811.1"/>
    <property type="molecule type" value="Genomic_DNA"/>
</dbReference>
<feature type="compositionally biased region" description="Polar residues" evidence="1">
    <location>
        <begin position="15"/>
        <end position="27"/>
    </location>
</feature>
<proteinExistence type="predicted"/>
<protein>
    <submittedName>
        <fullName evidence="2">Uncharacterized protein</fullName>
    </submittedName>
</protein>
<evidence type="ECO:0000313" key="2">
    <source>
        <dbReference type="EMBL" id="KJX98811.1"/>
    </source>
</evidence>
<sequence>MSIPPKNLPADAVPHSTTSADEGPVENSSMSIITTELPCPLLELSAELRNKIWETYYYDVALKGSSTNLLAATDPSSALLSTCRQVKAEASGFFKAAKLRFWKKTCFTFDLEMFYSRRS</sequence>
<dbReference type="AlphaFoldDB" id="A0A0F4GN28"/>
<keyword evidence="3" id="KW-1185">Reference proteome</keyword>
<gene>
    <name evidence="2" type="ORF">TI39_contig390g00009</name>
</gene>
<name>A0A0F4GN28_9PEZI</name>
<feature type="region of interest" description="Disordered" evidence="1">
    <location>
        <begin position="1"/>
        <end position="27"/>
    </location>
</feature>
<dbReference type="Proteomes" id="UP000033647">
    <property type="component" value="Unassembled WGS sequence"/>
</dbReference>
<reference evidence="2 3" key="1">
    <citation type="submission" date="2015-03" db="EMBL/GenBank/DDBJ databases">
        <title>RNA-seq based gene annotation and comparative genomics of four Zymoseptoria species reveal species-specific pathogenicity related genes and transposable element activity.</title>
        <authorList>
            <person name="Grandaubert J."/>
            <person name="Bhattacharyya A."/>
            <person name="Stukenbrock E.H."/>
        </authorList>
    </citation>
    <scope>NUCLEOTIDE SEQUENCE [LARGE SCALE GENOMIC DNA]</scope>
    <source>
        <strain evidence="2 3">Zb18110</strain>
    </source>
</reference>
<evidence type="ECO:0000256" key="1">
    <source>
        <dbReference type="SAM" id="MobiDB-lite"/>
    </source>
</evidence>
<accession>A0A0F4GN28</accession>
<organism evidence="2 3">
    <name type="scientific">Zymoseptoria brevis</name>
    <dbReference type="NCBI Taxonomy" id="1047168"/>
    <lineage>
        <taxon>Eukaryota</taxon>
        <taxon>Fungi</taxon>
        <taxon>Dikarya</taxon>
        <taxon>Ascomycota</taxon>
        <taxon>Pezizomycotina</taxon>
        <taxon>Dothideomycetes</taxon>
        <taxon>Dothideomycetidae</taxon>
        <taxon>Mycosphaerellales</taxon>
        <taxon>Mycosphaerellaceae</taxon>
        <taxon>Zymoseptoria</taxon>
    </lineage>
</organism>
<comment type="caution">
    <text evidence="2">The sequence shown here is derived from an EMBL/GenBank/DDBJ whole genome shotgun (WGS) entry which is preliminary data.</text>
</comment>
<evidence type="ECO:0000313" key="3">
    <source>
        <dbReference type="Proteomes" id="UP000033647"/>
    </source>
</evidence>